<dbReference type="OrthoDB" id="238862at2"/>
<evidence type="ECO:0000256" key="1">
    <source>
        <dbReference type="SAM" id="MobiDB-lite"/>
    </source>
</evidence>
<dbReference type="KEGG" id="rlc:K227x_13740"/>
<gene>
    <name evidence="3" type="ORF">K227x_13740</name>
</gene>
<feature type="compositionally biased region" description="Basic and acidic residues" evidence="1">
    <location>
        <begin position="24"/>
        <end position="48"/>
    </location>
</feature>
<keyword evidence="2" id="KW-0472">Membrane</keyword>
<dbReference type="EMBL" id="CP036525">
    <property type="protein sequence ID" value="QDT02995.1"/>
    <property type="molecule type" value="Genomic_DNA"/>
</dbReference>
<name>A0A517N791_9BACT</name>
<reference evidence="3 4" key="1">
    <citation type="submission" date="2019-02" db="EMBL/GenBank/DDBJ databases">
        <title>Deep-cultivation of Planctomycetes and their phenomic and genomic characterization uncovers novel biology.</title>
        <authorList>
            <person name="Wiegand S."/>
            <person name="Jogler M."/>
            <person name="Boedeker C."/>
            <person name="Pinto D."/>
            <person name="Vollmers J."/>
            <person name="Rivas-Marin E."/>
            <person name="Kohn T."/>
            <person name="Peeters S.H."/>
            <person name="Heuer A."/>
            <person name="Rast P."/>
            <person name="Oberbeckmann S."/>
            <person name="Bunk B."/>
            <person name="Jeske O."/>
            <person name="Meyerdierks A."/>
            <person name="Storesund J.E."/>
            <person name="Kallscheuer N."/>
            <person name="Luecker S."/>
            <person name="Lage O.M."/>
            <person name="Pohl T."/>
            <person name="Merkel B.J."/>
            <person name="Hornburger P."/>
            <person name="Mueller R.-W."/>
            <person name="Bruemmer F."/>
            <person name="Labrenz M."/>
            <person name="Spormann A.M."/>
            <person name="Op den Camp H."/>
            <person name="Overmann J."/>
            <person name="Amann R."/>
            <person name="Jetten M.S.M."/>
            <person name="Mascher T."/>
            <person name="Medema M.H."/>
            <person name="Devos D.P."/>
            <person name="Kaster A.-K."/>
            <person name="Ovreas L."/>
            <person name="Rohde M."/>
            <person name="Galperin M.Y."/>
            <person name="Jogler C."/>
        </authorList>
    </citation>
    <scope>NUCLEOTIDE SEQUENCE [LARGE SCALE GENOMIC DNA]</scope>
    <source>
        <strain evidence="3 4">K22_7</strain>
    </source>
</reference>
<keyword evidence="4" id="KW-1185">Reference proteome</keyword>
<keyword evidence="2" id="KW-1133">Transmembrane helix</keyword>
<evidence type="ECO:0000313" key="4">
    <source>
        <dbReference type="Proteomes" id="UP000318538"/>
    </source>
</evidence>
<feature type="region of interest" description="Disordered" evidence="1">
    <location>
        <begin position="178"/>
        <end position="199"/>
    </location>
</feature>
<feature type="compositionally biased region" description="Polar residues" evidence="1">
    <location>
        <begin position="1"/>
        <end position="10"/>
    </location>
</feature>
<accession>A0A517N791</accession>
<dbReference type="Proteomes" id="UP000318538">
    <property type="component" value="Chromosome"/>
</dbReference>
<protein>
    <recommendedName>
        <fullName evidence="5">Squalene cyclase C-terminal domain-containing protein</fullName>
    </recommendedName>
</protein>
<evidence type="ECO:0000313" key="3">
    <source>
        <dbReference type="EMBL" id="QDT02995.1"/>
    </source>
</evidence>
<dbReference type="InterPro" id="IPR008930">
    <property type="entry name" value="Terpenoid_cyclase/PrenylTrfase"/>
</dbReference>
<dbReference type="Gene3D" id="1.50.10.20">
    <property type="match status" value="2"/>
</dbReference>
<evidence type="ECO:0008006" key="5">
    <source>
        <dbReference type="Google" id="ProtNLM"/>
    </source>
</evidence>
<sequence length="536" mass="58315">MTDSTVTTGAGQAPLAMPMVPARAGDRWKEPPPPDPQEKKSDPGEHAKSSRSSSPLVPFLVSTIVHTLLLILLALVTYQSTRGHGKSLVARQGREAVEIPLDSLTMPDVSEIIHDGQRADQPISIRFQPSEPSSTMSPIVSDVAASDLPNEDVPDALSAIGGGQPTALTRLPVVHASRGGLSGRSAEQRKRLGEKYGASGASEDAVENALVYLAAHQRNDGSWSFNLKLDPCNGRCTHSTKGGESPAPSTGATGLALLAFLGAGHTHTGNGPYAETVRKGIYYLRSKAAETEAGYDWQQGSMYGHGIALMALGEALAMTTDEGNERDSDLYELVQRGAQFTCIAQHHGGSWGYYPKSPGDTTVTGWQVLSLIAARRSGVELQTHTLAQAKEFLFSTCTDRDYWFGYQAPPGEPTTTAIGLAIMLYLGERPDYTMFQMALTDMAQRGPTLTNIYHDYYATLALHHARHPLWGDWNVRLRDHLVATQVKSGHEKGSWHFKDKWGDVGGRIYTTAMCALTLEIYYRYLPIHDQLEEFPL</sequence>
<feature type="transmembrane region" description="Helical" evidence="2">
    <location>
        <begin position="56"/>
        <end position="78"/>
    </location>
</feature>
<evidence type="ECO:0000256" key="2">
    <source>
        <dbReference type="SAM" id="Phobius"/>
    </source>
</evidence>
<organism evidence="3 4">
    <name type="scientific">Rubripirellula lacrimiformis</name>
    <dbReference type="NCBI Taxonomy" id="1930273"/>
    <lineage>
        <taxon>Bacteria</taxon>
        <taxon>Pseudomonadati</taxon>
        <taxon>Planctomycetota</taxon>
        <taxon>Planctomycetia</taxon>
        <taxon>Pirellulales</taxon>
        <taxon>Pirellulaceae</taxon>
        <taxon>Rubripirellula</taxon>
    </lineage>
</organism>
<proteinExistence type="predicted"/>
<keyword evidence="2" id="KW-0812">Transmembrane</keyword>
<feature type="region of interest" description="Disordered" evidence="1">
    <location>
        <begin position="1"/>
        <end position="53"/>
    </location>
</feature>
<dbReference type="SUPFAM" id="SSF48239">
    <property type="entry name" value="Terpenoid cyclases/Protein prenyltransferases"/>
    <property type="match status" value="1"/>
</dbReference>
<dbReference type="AlphaFoldDB" id="A0A517N791"/>